<proteinExistence type="predicted"/>
<dbReference type="EMBL" id="MCFN01006588">
    <property type="protein sequence ID" value="OXB51978.1"/>
    <property type="molecule type" value="Genomic_DNA"/>
</dbReference>
<dbReference type="AlphaFoldDB" id="A0A226M9T8"/>
<evidence type="ECO:0000313" key="3">
    <source>
        <dbReference type="EMBL" id="OXB51978.1"/>
    </source>
</evidence>
<dbReference type="OrthoDB" id="9122041at2759"/>
<sequence>MECGTAPKRVNPQFTRDPKIHGRERSRWDLRVLWPTVQAFCFCGAGLSFNLVASLFLMMTGRVSERCGMRRANEVCSQKAHRRTEFRAHDQLRGLPYRAGPSLVGRPSPAVNPHSLSMTLAGRKRKGLEEEKQMAEWLPAHKRVRGEHSGEMCQRRGSVPIPAAHPGPAPERISKKRGEKVLRNLFCLAAVLGVHTEIA</sequence>
<keyword evidence="2" id="KW-0812">Transmembrane</keyword>
<comment type="caution">
    <text evidence="3">The sequence shown here is derived from an EMBL/GenBank/DDBJ whole genome shotgun (WGS) entry which is preliminary data.</text>
</comment>
<protein>
    <submittedName>
        <fullName evidence="3">Uncharacterized protein</fullName>
    </submittedName>
</protein>
<evidence type="ECO:0000256" key="1">
    <source>
        <dbReference type="SAM" id="MobiDB-lite"/>
    </source>
</evidence>
<keyword evidence="4" id="KW-1185">Reference proteome</keyword>
<name>A0A226M9T8_CALSU</name>
<feature type="transmembrane region" description="Helical" evidence="2">
    <location>
        <begin position="37"/>
        <end position="61"/>
    </location>
</feature>
<gene>
    <name evidence="3" type="ORF">ASZ78_016137</name>
</gene>
<organism evidence="3 4">
    <name type="scientific">Callipepla squamata</name>
    <name type="common">Scaled quail</name>
    <dbReference type="NCBI Taxonomy" id="9009"/>
    <lineage>
        <taxon>Eukaryota</taxon>
        <taxon>Metazoa</taxon>
        <taxon>Chordata</taxon>
        <taxon>Craniata</taxon>
        <taxon>Vertebrata</taxon>
        <taxon>Euteleostomi</taxon>
        <taxon>Archelosauria</taxon>
        <taxon>Archosauria</taxon>
        <taxon>Dinosauria</taxon>
        <taxon>Saurischia</taxon>
        <taxon>Theropoda</taxon>
        <taxon>Coelurosauria</taxon>
        <taxon>Aves</taxon>
        <taxon>Neognathae</taxon>
        <taxon>Galloanserae</taxon>
        <taxon>Galliformes</taxon>
        <taxon>Odontophoridae</taxon>
        <taxon>Callipepla</taxon>
    </lineage>
</organism>
<reference evidence="3 4" key="1">
    <citation type="submission" date="2016-07" db="EMBL/GenBank/DDBJ databases">
        <title>Disparate Historic Effective Population Sizes Predicted by Modern Levels of Genome Diversity for the Scaled Quail (Callipepla squamata) and the Northern Bobwhite (Colinus virginianus): Inferences from First and Second Generation Draft Genome Assemblies for Sympatric New World Quail.</title>
        <authorList>
            <person name="Oldeschulte D.L."/>
            <person name="Halley Y.A."/>
            <person name="Bhattarai E.K."/>
            <person name="Brashear W.A."/>
            <person name="Hill J."/>
            <person name="Metz R.P."/>
            <person name="Johnson C.D."/>
            <person name="Rollins D."/>
            <person name="Peterson M.J."/>
            <person name="Bickhart D.M."/>
            <person name="Decker J.E."/>
            <person name="Seabury C.M."/>
        </authorList>
    </citation>
    <scope>NUCLEOTIDE SEQUENCE [LARGE SCALE GENOMIC DNA]</scope>
    <source>
        <strain evidence="3 4">Texas</strain>
        <tissue evidence="3">Leg muscle</tissue>
    </source>
</reference>
<feature type="region of interest" description="Disordered" evidence="1">
    <location>
        <begin position="146"/>
        <end position="170"/>
    </location>
</feature>
<evidence type="ECO:0000313" key="4">
    <source>
        <dbReference type="Proteomes" id="UP000198323"/>
    </source>
</evidence>
<keyword evidence="2" id="KW-1133">Transmembrane helix</keyword>
<evidence type="ECO:0000256" key="2">
    <source>
        <dbReference type="SAM" id="Phobius"/>
    </source>
</evidence>
<keyword evidence="2" id="KW-0472">Membrane</keyword>
<dbReference type="Proteomes" id="UP000198323">
    <property type="component" value="Unassembled WGS sequence"/>
</dbReference>
<accession>A0A226M9T8</accession>